<dbReference type="Gene3D" id="3.60.21.10">
    <property type="match status" value="1"/>
</dbReference>
<dbReference type="EMBL" id="CAAALY010259686">
    <property type="protein sequence ID" value="VEL38983.1"/>
    <property type="molecule type" value="Genomic_DNA"/>
</dbReference>
<dbReference type="PANTHER" id="PTHR11668:SF300">
    <property type="entry name" value="SERINE_THREONINE-PROTEIN PHOSPHATASE"/>
    <property type="match status" value="1"/>
</dbReference>
<accession>A0A3S5B300</accession>
<evidence type="ECO:0000256" key="1">
    <source>
        <dbReference type="ARBA" id="ARBA00001936"/>
    </source>
</evidence>
<protein>
    <recommendedName>
        <fullName evidence="2">protein-serine/threonine phosphatase</fullName>
        <ecNumber evidence="2">3.1.3.16</ecNumber>
    </recommendedName>
</protein>
<keyword evidence="5" id="KW-0904">Protein phosphatase</keyword>
<dbReference type="GO" id="GO:0005634">
    <property type="term" value="C:nucleus"/>
    <property type="evidence" value="ECO:0007669"/>
    <property type="project" value="TreeGrafter"/>
</dbReference>
<dbReference type="GO" id="GO:0004722">
    <property type="term" value="F:protein serine/threonine phosphatase activity"/>
    <property type="evidence" value="ECO:0007669"/>
    <property type="project" value="UniProtKB-EC"/>
</dbReference>
<comment type="catalytic activity">
    <reaction evidence="8">
        <text>O-phospho-L-threonyl-[protein] + H2O = L-threonyl-[protein] + phosphate</text>
        <dbReference type="Rhea" id="RHEA:47004"/>
        <dbReference type="Rhea" id="RHEA-COMP:11060"/>
        <dbReference type="Rhea" id="RHEA-COMP:11605"/>
        <dbReference type="ChEBI" id="CHEBI:15377"/>
        <dbReference type="ChEBI" id="CHEBI:30013"/>
        <dbReference type="ChEBI" id="CHEBI:43474"/>
        <dbReference type="ChEBI" id="CHEBI:61977"/>
        <dbReference type="EC" id="3.1.3.16"/>
    </reaction>
</comment>
<dbReference type="GO" id="GO:0005737">
    <property type="term" value="C:cytoplasm"/>
    <property type="evidence" value="ECO:0007669"/>
    <property type="project" value="TreeGrafter"/>
</dbReference>
<reference evidence="9" key="1">
    <citation type="submission" date="2018-11" db="EMBL/GenBank/DDBJ databases">
        <authorList>
            <consortium name="Pathogen Informatics"/>
        </authorList>
    </citation>
    <scope>NUCLEOTIDE SEQUENCE</scope>
</reference>
<organism evidence="9 10">
    <name type="scientific">Protopolystoma xenopodis</name>
    <dbReference type="NCBI Taxonomy" id="117903"/>
    <lineage>
        <taxon>Eukaryota</taxon>
        <taxon>Metazoa</taxon>
        <taxon>Spiralia</taxon>
        <taxon>Lophotrochozoa</taxon>
        <taxon>Platyhelminthes</taxon>
        <taxon>Monogenea</taxon>
        <taxon>Polyopisthocotylea</taxon>
        <taxon>Polystomatidea</taxon>
        <taxon>Polystomatidae</taxon>
        <taxon>Protopolystoma</taxon>
    </lineage>
</organism>
<dbReference type="Proteomes" id="UP000784294">
    <property type="component" value="Unassembled WGS sequence"/>
</dbReference>
<evidence type="ECO:0000256" key="7">
    <source>
        <dbReference type="ARBA" id="ARBA00047761"/>
    </source>
</evidence>
<keyword evidence="3" id="KW-0479">Metal-binding</keyword>
<proteinExistence type="predicted"/>
<dbReference type="PANTHER" id="PTHR11668">
    <property type="entry name" value="SERINE/THREONINE PROTEIN PHOSPHATASE"/>
    <property type="match status" value="1"/>
</dbReference>
<evidence type="ECO:0000256" key="8">
    <source>
        <dbReference type="ARBA" id="ARBA00048336"/>
    </source>
</evidence>
<comment type="cofactor">
    <cofactor evidence="1">
        <name>Mn(2+)</name>
        <dbReference type="ChEBI" id="CHEBI:29035"/>
    </cofactor>
</comment>
<name>A0A3S5B300_9PLAT</name>
<comment type="catalytic activity">
    <reaction evidence="7">
        <text>O-phospho-L-seryl-[protein] + H2O = L-seryl-[protein] + phosphate</text>
        <dbReference type="Rhea" id="RHEA:20629"/>
        <dbReference type="Rhea" id="RHEA-COMP:9863"/>
        <dbReference type="Rhea" id="RHEA-COMP:11604"/>
        <dbReference type="ChEBI" id="CHEBI:15377"/>
        <dbReference type="ChEBI" id="CHEBI:29999"/>
        <dbReference type="ChEBI" id="CHEBI:43474"/>
        <dbReference type="ChEBI" id="CHEBI:83421"/>
        <dbReference type="EC" id="3.1.3.16"/>
    </reaction>
</comment>
<keyword evidence="10" id="KW-1185">Reference proteome</keyword>
<dbReference type="SUPFAM" id="SSF56300">
    <property type="entry name" value="Metallo-dependent phosphatases"/>
    <property type="match status" value="1"/>
</dbReference>
<evidence type="ECO:0000256" key="5">
    <source>
        <dbReference type="ARBA" id="ARBA00022912"/>
    </source>
</evidence>
<dbReference type="AlphaFoldDB" id="A0A3S5B300"/>
<evidence type="ECO:0000313" key="9">
    <source>
        <dbReference type="EMBL" id="VEL38983.1"/>
    </source>
</evidence>
<dbReference type="InterPro" id="IPR050341">
    <property type="entry name" value="PP1_catalytic_subunit"/>
</dbReference>
<gene>
    <name evidence="9" type="ORF">PXEA_LOCUS32423</name>
</gene>
<evidence type="ECO:0000313" key="10">
    <source>
        <dbReference type="Proteomes" id="UP000784294"/>
    </source>
</evidence>
<evidence type="ECO:0000256" key="3">
    <source>
        <dbReference type="ARBA" id="ARBA00022723"/>
    </source>
</evidence>
<keyword evidence="4" id="KW-0378">Hydrolase</keyword>
<evidence type="ECO:0000256" key="4">
    <source>
        <dbReference type="ARBA" id="ARBA00022801"/>
    </source>
</evidence>
<keyword evidence="6" id="KW-0464">Manganese</keyword>
<evidence type="ECO:0000256" key="2">
    <source>
        <dbReference type="ARBA" id="ARBA00013081"/>
    </source>
</evidence>
<dbReference type="OrthoDB" id="1930084at2759"/>
<dbReference type="GO" id="GO:0046872">
    <property type="term" value="F:metal ion binding"/>
    <property type="evidence" value="ECO:0007669"/>
    <property type="project" value="UniProtKB-KW"/>
</dbReference>
<dbReference type="PRINTS" id="PR00114">
    <property type="entry name" value="STPHPHTASE"/>
</dbReference>
<evidence type="ECO:0000256" key="6">
    <source>
        <dbReference type="ARBA" id="ARBA00023211"/>
    </source>
</evidence>
<dbReference type="InterPro" id="IPR006186">
    <property type="entry name" value="Ser/Thr-sp_prot-phosphatase"/>
</dbReference>
<dbReference type="InterPro" id="IPR029052">
    <property type="entry name" value="Metallo-depent_PP-like"/>
</dbReference>
<dbReference type="EC" id="3.1.3.16" evidence="2"/>
<sequence length="99" mass="11454">MSGYIIRSNELIENGYEFFTDRRLLTIFTAPNYTGNFKNYGAIVSLHKSPMDQEIRCRIKVVKPIMKLRSKMTGQMTIEIEDSRVYLGAEVKDVEQEVS</sequence>
<comment type="caution">
    <text evidence="9">The sequence shown here is derived from an EMBL/GenBank/DDBJ whole genome shotgun (WGS) entry which is preliminary data.</text>
</comment>